<dbReference type="GO" id="GO:0009094">
    <property type="term" value="P:L-phenylalanine biosynthetic process"/>
    <property type="evidence" value="ECO:0000318"/>
    <property type="project" value="GO_Central"/>
</dbReference>
<feature type="compositionally biased region" description="Polar residues" evidence="7">
    <location>
        <begin position="967"/>
        <end position="979"/>
    </location>
</feature>
<protein>
    <recommendedName>
        <fullName evidence="13">PDZ domain-containing protein</fullName>
    </recommendedName>
</protein>
<dbReference type="PROSITE" id="PS51171">
    <property type="entry name" value="PREPHENATE_DEHYDR_3"/>
    <property type="match status" value="1"/>
</dbReference>
<dbReference type="PROSITE" id="PS50106">
    <property type="entry name" value="PDZ"/>
    <property type="match status" value="1"/>
</dbReference>
<feature type="coiled-coil region" evidence="6">
    <location>
        <begin position="784"/>
        <end position="839"/>
    </location>
</feature>
<feature type="domain" description="Prephenate dehydratase" evidence="9">
    <location>
        <begin position="115"/>
        <end position="307"/>
    </location>
</feature>
<evidence type="ECO:0000256" key="4">
    <source>
        <dbReference type="ARBA" id="ARBA00023239"/>
    </source>
</evidence>
<keyword evidence="4" id="KW-0456">Lyase</keyword>
<keyword evidence="3" id="KW-0584">Phenylalanine biosynthesis</keyword>
<dbReference type="SUPFAM" id="SSF50156">
    <property type="entry name" value="PDZ domain-like"/>
    <property type="match status" value="1"/>
</dbReference>
<evidence type="ECO:0000313" key="11">
    <source>
        <dbReference type="EnsemblProtists" id="Phyra82990"/>
    </source>
</evidence>
<dbReference type="InterPro" id="IPR002912">
    <property type="entry name" value="ACT_dom"/>
</dbReference>
<keyword evidence="1" id="KW-0028">Amino-acid biosynthesis</keyword>
<dbReference type="EMBL" id="DS566078">
    <property type="status" value="NOT_ANNOTATED_CDS"/>
    <property type="molecule type" value="Genomic_DNA"/>
</dbReference>
<dbReference type="Pfam" id="PF09607">
    <property type="entry name" value="BrkDBD"/>
    <property type="match status" value="1"/>
</dbReference>
<dbReference type="Gene3D" id="1.10.10.60">
    <property type="entry name" value="Homeodomain-like"/>
    <property type="match status" value="1"/>
</dbReference>
<evidence type="ECO:0008006" key="13">
    <source>
        <dbReference type="Google" id="ProtNLM"/>
    </source>
</evidence>
<dbReference type="STRING" id="164328.H3GZ12"/>
<reference evidence="12" key="1">
    <citation type="journal article" date="2006" name="Science">
        <title>Phytophthora genome sequences uncover evolutionary origins and mechanisms of pathogenesis.</title>
        <authorList>
            <person name="Tyler B.M."/>
            <person name="Tripathy S."/>
            <person name="Zhang X."/>
            <person name="Dehal P."/>
            <person name="Jiang R.H."/>
            <person name="Aerts A."/>
            <person name="Arredondo F.D."/>
            <person name="Baxter L."/>
            <person name="Bensasson D."/>
            <person name="Beynon J.L."/>
            <person name="Chapman J."/>
            <person name="Damasceno C.M."/>
            <person name="Dorrance A.E."/>
            <person name="Dou D."/>
            <person name="Dickerman A.W."/>
            <person name="Dubchak I.L."/>
            <person name="Garbelotto M."/>
            <person name="Gijzen M."/>
            <person name="Gordon S.G."/>
            <person name="Govers F."/>
            <person name="Grunwald N.J."/>
            <person name="Huang W."/>
            <person name="Ivors K.L."/>
            <person name="Jones R.W."/>
            <person name="Kamoun S."/>
            <person name="Krampis K."/>
            <person name="Lamour K.H."/>
            <person name="Lee M.K."/>
            <person name="McDonald W.H."/>
            <person name="Medina M."/>
            <person name="Meijer H.J."/>
            <person name="Nordberg E.K."/>
            <person name="Maclean D.J."/>
            <person name="Ospina-Giraldo M.D."/>
            <person name="Morris P.F."/>
            <person name="Phuntumart V."/>
            <person name="Putnam N.H."/>
            <person name="Rash S."/>
            <person name="Rose J.K."/>
            <person name="Sakihama Y."/>
            <person name="Salamov A.A."/>
            <person name="Savidor A."/>
            <person name="Scheuring C.F."/>
            <person name="Smith B.M."/>
            <person name="Sobral B.W."/>
            <person name="Terry A."/>
            <person name="Torto-Alalibo T.A."/>
            <person name="Win J."/>
            <person name="Xu Z."/>
            <person name="Zhang H."/>
            <person name="Grigoriev I.V."/>
            <person name="Rokhsar D.S."/>
            <person name="Boore J.L."/>
        </authorList>
    </citation>
    <scope>NUCLEOTIDE SEQUENCE [LARGE SCALE GENOMIC DNA]</scope>
    <source>
        <strain evidence="12">Pr102</strain>
    </source>
</reference>
<feature type="domain" description="ACT" evidence="10">
    <location>
        <begin position="331"/>
        <end position="418"/>
    </location>
</feature>
<dbReference type="GO" id="GO:0005737">
    <property type="term" value="C:cytoplasm"/>
    <property type="evidence" value="ECO:0000318"/>
    <property type="project" value="GO_Central"/>
</dbReference>
<dbReference type="GO" id="GO:0004664">
    <property type="term" value="F:prephenate dehydratase activity"/>
    <property type="evidence" value="ECO:0000318"/>
    <property type="project" value="GO_Central"/>
</dbReference>
<keyword evidence="12" id="KW-1185">Reference proteome</keyword>
<dbReference type="PANTHER" id="PTHR21022:SF19">
    <property type="entry name" value="PREPHENATE DEHYDRATASE-RELATED"/>
    <property type="match status" value="1"/>
</dbReference>
<sequence>MSDADAKGDKKRSFTVEEKLKVVAVAKASSLRAAARQFNVDRNCVRAWRDKEPELMAMDPSAKRLPGAGRPPSSLLIASGKRSAEAITTPNNEMKKLKTEVGTLQQEIQEDSYMLVGFQGKEGAFSDVAARSAFEELRAAKALTPNDFMTVGFSQVSDVVGALERKELAFAVLPVENSISGTFHGNLDRLVAAHLKIVGEVACVQELCLCALPGVAIGEIKQLSSHPAVLDHCESYICAMERKTGSIIERNAAWDSAGACQTVKHEEKRHVAAIASEQAAHAHGLVVLECGVGDELNSETRYMILGRLDASPLPLGATPGTTSISTTTKSSIVVAVPNEPQALFKIVSAFALRNVMIVKIESRPAATAGSLFTAQTTHWDYIFYIDYMTSQDPTQEARLRNNLEEFALWVKDLGTYSSSGAKASVEPPRWKSVVSAIASISSVVWSSKRRTEKYPKIQIDMQSTEASCYSVELVKGAYGLGIYFAAAADATHAIVDTRVPFYRLPSGALAPGEASGAIAPGDVLLSVNDSDVSNLRFPQIVEQLRQVPRGPVTLVFQRQPHKTVEASPEMHVEAPEETPHNQKEQEQDANVEEKGRPKGWTMFQRLSASAAAVASPAPASSASKSTDATAMQAIEGKLREMEETLAREQKCRFLAERKNVLYRNELLRVSQENAALRDQVGQLKLTQQRRDTVQCYLARIVEELHLISAWSSTIYQHQQRATTSPVPIEDGRKAGDSSFTAMARLAVVTDIELMRRDVAKTQHELFQRCTTQMAYMQCEASAQLSKQDTLYNELKERLDDKQRACDQLAQSVQALEKAQAESDAQVRALTAKLRQVQQQTAAHPARITALEKSLGPVTTTQFSHEQELQTLHRRVESNETAHHLQLEATRRAVDDSLAGLRSAHSQLSAKMQVLRLELQELSDSTQKRLQQFLKSVGYVVGSVTGKSPTLSATSVAPRRPSVASPRSGGNTATTPSSQGAEPGISSDTLDGILTGVTTSDCFIYAKAALPHRASIADTSTTTNKPVAPSTASSRALSSHGGASSTHASASDMKFQDTMTNLLKVQQSVMSLPLGCEEATFPKAPRKTEAGIMSTPDTTHHVATPAISQGVALLRAAARQTTASTVRYSYGGSAISWSSEGEDRDDAVDRPTFEVCSRAAIAAAERMVALAHRPRTMAVAIAYDECLDIITAAVNHMEGIDARDALHETATEAYQALRNIRELLRPSPHKCQSAFAFFIDQTSLELVHCRGKHVPHEFNVGDETHQVEGFTGRANRQALQF</sequence>
<organism evidence="11 12">
    <name type="scientific">Phytophthora ramorum</name>
    <name type="common">Sudden oak death agent</name>
    <dbReference type="NCBI Taxonomy" id="164328"/>
    <lineage>
        <taxon>Eukaryota</taxon>
        <taxon>Sar</taxon>
        <taxon>Stramenopiles</taxon>
        <taxon>Oomycota</taxon>
        <taxon>Peronosporomycetes</taxon>
        <taxon>Peronosporales</taxon>
        <taxon>Peronosporaceae</taxon>
        <taxon>Phytophthora</taxon>
    </lineage>
</organism>
<dbReference type="Proteomes" id="UP000005238">
    <property type="component" value="Unassembled WGS sequence"/>
</dbReference>
<evidence type="ECO:0000256" key="2">
    <source>
        <dbReference type="ARBA" id="ARBA00023141"/>
    </source>
</evidence>
<feature type="region of interest" description="Disordered" evidence="7">
    <location>
        <begin position="947"/>
        <end position="986"/>
    </location>
</feature>
<dbReference type="InterPro" id="IPR018586">
    <property type="entry name" value="Brinker_DNA-bd"/>
</dbReference>
<evidence type="ECO:0000259" key="9">
    <source>
        <dbReference type="PROSITE" id="PS51171"/>
    </source>
</evidence>
<evidence type="ECO:0000259" key="8">
    <source>
        <dbReference type="PROSITE" id="PS50106"/>
    </source>
</evidence>
<keyword evidence="2" id="KW-0057">Aromatic amino acid biosynthesis</keyword>
<dbReference type="PANTHER" id="PTHR21022">
    <property type="entry name" value="PREPHENATE DEHYDRATASE P PROTEIN"/>
    <property type="match status" value="1"/>
</dbReference>
<dbReference type="SMART" id="SM00228">
    <property type="entry name" value="PDZ"/>
    <property type="match status" value="1"/>
</dbReference>
<dbReference type="VEuPathDB" id="FungiDB:KRP23_12900"/>
<feature type="region of interest" description="Disordered" evidence="7">
    <location>
        <begin position="562"/>
        <end position="594"/>
    </location>
</feature>
<dbReference type="InterPro" id="IPR001086">
    <property type="entry name" value="Preph_deHydtase"/>
</dbReference>
<dbReference type="InterPro" id="IPR001478">
    <property type="entry name" value="PDZ"/>
</dbReference>
<name>H3GZ12_PHYRM</name>
<dbReference type="Gene3D" id="3.30.70.260">
    <property type="match status" value="1"/>
</dbReference>
<dbReference type="EnsemblProtists" id="Phyra82990">
    <property type="protein sequence ID" value="Phyra82990"/>
    <property type="gene ID" value="Phyra82990"/>
</dbReference>
<dbReference type="VEuPathDB" id="FungiDB:KRP22_3902"/>
<dbReference type="AlphaFoldDB" id="H3GZ12"/>
<keyword evidence="6" id="KW-0175">Coiled coil</keyword>
<dbReference type="InParanoid" id="H3GZ12"/>
<dbReference type="InterPro" id="IPR045865">
    <property type="entry name" value="ACT-like_dom_sf"/>
</dbReference>
<dbReference type="VEuPathDB" id="FungiDB:KRP22_3904"/>
<dbReference type="VEuPathDB" id="FungiDB:KRP23_12898"/>
<comment type="pathway">
    <text evidence="5">Amino-acid biosynthesis.</text>
</comment>
<dbReference type="CDD" id="cd04905">
    <property type="entry name" value="ACT_CM-PDT"/>
    <property type="match status" value="1"/>
</dbReference>
<dbReference type="PROSITE" id="PS51671">
    <property type="entry name" value="ACT"/>
    <property type="match status" value="1"/>
</dbReference>
<feature type="domain" description="PDZ" evidence="8">
    <location>
        <begin position="470"/>
        <end position="559"/>
    </location>
</feature>
<feature type="compositionally biased region" description="Polar residues" evidence="7">
    <location>
        <begin position="1018"/>
        <end position="1036"/>
    </location>
</feature>
<evidence type="ECO:0000313" key="12">
    <source>
        <dbReference type="Proteomes" id="UP000005238"/>
    </source>
</evidence>
<evidence type="ECO:0000256" key="1">
    <source>
        <dbReference type="ARBA" id="ARBA00022605"/>
    </source>
</evidence>
<dbReference type="InterPro" id="IPR036034">
    <property type="entry name" value="PDZ_sf"/>
</dbReference>
<evidence type="ECO:0000259" key="10">
    <source>
        <dbReference type="PROSITE" id="PS51671"/>
    </source>
</evidence>
<evidence type="ECO:0000256" key="5">
    <source>
        <dbReference type="ARBA" id="ARBA00029440"/>
    </source>
</evidence>
<evidence type="ECO:0000256" key="7">
    <source>
        <dbReference type="SAM" id="MobiDB-lite"/>
    </source>
</evidence>
<proteinExistence type="predicted"/>
<dbReference type="CDD" id="cd13631">
    <property type="entry name" value="PBP2_Ct-PDT_like"/>
    <property type="match status" value="1"/>
</dbReference>
<evidence type="ECO:0000256" key="3">
    <source>
        <dbReference type="ARBA" id="ARBA00023222"/>
    </source>
</evidence>
<dbReference type="HOGENOM" id="CLU_266738_0_0_1"/>
<dbReference type="SUPFAM" id="SSF55021">
    <property type="entry name" value="ACT-like"/>
    <property type="match status" value="1"/>
</dbReference>
<dbReference type="Gene3D" id="1.10.287.1490">
    <property type="match status" value="1"/>
</dbReference>
<feature type="region of interest" description="Disordered" evidence="7">
    <location>
        <begin position="1018"/>
        <end position="1050"/>
    </location>
</feature>
<dbReference type="eggNOG" id="KOG2797">
    <property type="taxonomic scope" value="Eukaryota"/>
</dbReference>
<feature type="compositionally biased region" description="Low complexity" evidence="7">
    <location>
        <begin position="1037"/>
        <end position="1050"/>
    </location>
</feature>
<dbReference type="Gene3D" id="2.30.42.10">
    <property type="match status" value="1"/>
</dbReference>
<reference evidence="11" key="2">
    <citation type="submission" date="2015-06" db="UniProtKB">
        <authorList>
            <consortium name="EnsemblProtists"/>
        </authorList>
    </citation>
    <scope>IDENTIFICATION</scope>
    <source>
        <strain evidence="11">Pr102</strain>
    </source>
</reference>
<accession>H3GZ12</accession>
<dbReference type="Pfam" id="PF00800">
    <property type="entry name" value="PDT"/>
    <property type="match status" value="1"/>
</dbReference>
<dbReference type="SUPFAM" id="SSF53850">
    <property type="entry name" value="Periplasmic binding protein-like II"/>
    <property type="match status" value="1"/>
</dbReference>
<dbReference type="Gene3D" id="3.40.190.10">
    <property type="entry name" value="Periplasmic binding protein-like II"/>
    <property type="match status" value="2"/>
</dbReference>
<evidence type="ECO:0000256" key="6">
    <source>
        <dbReference type="SAM" id="Coils"/>
    </source>
</evidence>